<feature type="transmembrane region" description="Helical" evidence="1">
    <location>
        <begin position="24"/>
        <end position="43"/>
    </location>
</feature>
<sequence>MQTTASGHATVSADARSALGTVRVLVISYAVLSVLTLGAIVLLRNHHDLVTVSVWIRGGLVALSSWLTLFFVARAAQGHRGALRRLQRISVVLVVAIVVIIALPGAFPMWLRIEQGVCGLLLLGVAVLVNSRKVRSSFAN</sequence>
<accession>A0A2A9FGR4</accession>
<dbReference type="RefSeq" id="WP_245915050.1">
    <property type="nucleotide sequence ID" value="NZ_JBIAKZ010000004.1"/>
</dbReference>
<reference evidence="2 3" key="1">
    <citation type="submission" date="2017-10" db="EMBL/GenBank/DDBJ databases">
        <title>Sequencing the genomes of 1000 actinobacteria strains.</title>
        <authorList>
            <person name="Klenk H.-P."/>
        </authorList>
    </citation>
    <scope>NUCLEOTIDE SEQUENCE [LARGE SCALE GENOMIC DNA]</scope>
    <source>
        <strain evidence="2 3">DSM 46092</strain>
    </source>
</reference>
<evidence type="ECO:0000313" key="3">
    <source>
        <dbReference type="Proteomes" id="UP000243542"/>
    </source>
</evidence>
<dbReference type="AlphaFoldDB" id="A0A2A9FGR4"/>
<gene>
    <name evidence="2" type="ORF">ATK36_4779</name>
</gene>
<dbReference type="EMBL" id="PDJK01000002">
    <property type="protein sequence ID" value="PFG49619.1"/>
    <property type="molecule type" value="Genomic_DNA"/>
</dbReference>
<evidence type="ECO:0000313" key="2">
    <source>
        <dbReference type="EMBL" id="PFG49619.1"/>
    </source>
</evidence>
<name>A0A2A9FGR4_9PSEU</name>
<feature type="transmembrane region" description="Helical" evidence="1">
    <location>
        <begin position="88"/>
        <end position="107"/>
    </location>
</feature>
<dbReference type="Proteomes" id="UP000243542">
    <property type="component" value="Unassembled WGS sequence"/>
</dbReference>
<keyword evidence="1" id="KW-0472">Membrane</keyword>
<keyword evidence="1" id="KW-1133">Transmembrane helix</keyword>
<keyword evidence="1" id="KW-0812">Transmembrane</keyword>
<comment type="caution">
    <text evidence="2">The sequence shown here is derived from an EMBL/GenBank/DDBJ whole genome shotgun (WGS) entry which is preliminary data.</text>
</comment>
<organism evidence="2 3">
    <name type="scientific">Amycolatopsis sulphurea</name>
    <dbReference type="NCBI Taxonomy" id="76022"/>
    <lineage>
        <taxon>Bacteria</taxon>
        <taxon>Bacillati</taxon>
        <taxon>Actinomycetota</taxon>
        <taxon>Actinomycetes</taxon>
        <taxon>Pseudonocardiales</taxon>
        <taxon>Pseudonocardiaceae</taxon>
        <taxon>Amycolatopsis</taxon>
    </lineage>
</organism>
<protein>
    <submittedName>
        <fullName evidence="2">Uncharacterized protein</fullName>
    </submittedName>
</protein>
<keyword evidence="3" id="KW-1185">Reference proteome</keyword>
<proteinExistence type="predicted"/>
<evidence type="ECO:0000256" key="1">
    <source>
        <dbReference type="SAM" id="Phobius"/>
    </source>
</evidence>
<feature type="transmembrane region" description="Helical" evidence="1">
    <location>
        <begin position="55"/>
        <end position="76"/>
    </location>
</feature>